<protein>
    <submittedName>
        <fullName evidence="3">Response regulator receiver protein</fullName>
    </submittedName>
</protein>
<dbReference type="OrthoDB" id="9759232at2"/>
<evidence type="ECO:0000256" key="1">
    <source>
        <dbReference type="PROSITE-ProRule" id="PRU00169"/>
    </source>
</evidence>
<dbReference type="EMBL" id="CP002959">
    <property type="protein sequence ID" value="AFM13050.1"/>
    <property type="molecule type" value="Genomic_DNA"/>
</dbReference>
<evidence type="ECO:0000313" key="4">
    <source>
        <dbReference type="Proteomes" id="UP000006048"/>
    </source>
</evidence>
<dbReference type="Pfam" id="PF00072">
    <property type="entry name" value="Response_reg"/>
    <property type="match status" value="1"/>
</dbReference>
<dbReference type="SUPFAM" id="SSF52172">
    <property type="entry name" value="CheY-like"/>
    <property type="match status" value="1"/>
</dbReference>
<dbReference type="InterPro" id="IPR011006">
    <property type="entry name" value="CheY-like_superfamily"/>
</dbReference>
<dbReference type="GO" id="GO:0000160">
    <property type="term" value="P:phosphorelay signal transduction system"/>
    <property type="evidence" value="ECO:0007669"/>
    <property type="project" value="InterPro"/>
</dbReference>
<accession>I4B6Z3</accession>
<feature type="domain" description="Response regulatory" evidence="2">
    <location>
        <begin position="4"/>
        <end position="119"/>
    </location>
</feature>
<gene>
    <name evidence="3" type="ordered locus">Turpa_2408</name>
</gene>
<proteinExistence type="predicted"/>
<reference evidence="3 4" key="1">
    <citation type="submission" date="2012-06" db="EMBL/GenBank/DDBJ databases">
        <title>The complete chromosome of genome of Turneriella parva DSM 21527.</title>
        <authorList>
            <consortium name="US DOE Joint Genome Institute (JGI-PGF)"/>
            <person name="Lucas S."/>
            <person name="Han J."/>
            <person name="Lapidus A."/>
            <person name="Bruce D."/>
            <person name="Goodwin L."/>
            <person name="Pitluck S."/>
            <person name="Peters L."/>
            <person name="Kyrpides N."/>
            <person name="Mavromatis K."/>
            <person name="Ivanova N."/>
            <person name="Mikhailova N."/>
            <person name="Chertkov O."/>
            <person name="Detter J.C."/>
            <person name="Tapia R."/>
            <person name="Han C."/>
            <person name="Land M."/>
            <person name="Hauser L."/>
            <person name="Markowitz V."/>
            <person name="Cheng J.-F."/>
            <person name="Hugenholtz P."/>
            <person name="Woyke T."/>
            <person name="Wu D."/>
            <person name="Gronow S."/>
            <person name="Wellnitz S."/>
            <person name="Brambilla E."/>
            <person name="Klenk H.-P."/>
            <person name="Eisen J.A."/>
        </authorList>
    </citation>
    <scope>NUCLEOTIDE SEQUENCE [LARGE SCALE GENOMIC DNA]</scope>
    <source>
        <strain evidence="4">ATCC BAA-1111 / DSM 21527 / NCTC 11395 / H</strain>
    </source>
</reference>
<dbReference type="PROSITE" id="PS50110">
    <property type="entry name" value="RESPONSE_REGULATORY"/>
    <property type="match status" value="1"/>
</dbReference>
<dbReference type="PANTHER" id="PTHR43228:SF1">
    <property type="entry name" value="TWO-COMPONENT RESPONSE REGULATOR ARR22"/>
    <property type="match status" value="1"/>
</dbReference>
<evidence type="ECO:0000313" key="3">
    <source>
        <dbReference type="EMBL" id="AFM13050.1"/>
    </source>
</evidence>
<dbReference type="Proteomes" id="UP000006048">
    <property type="component" value="Chromosome"/>
</dbReference>
<dbReference type="HOGENOM" id="CLU_000445_69_15_12"/>
<name>I4B6Z3_TURPD</name>
<dbReference type="InterPro" id="IPR052048">
    <property type="entry name" value="ST_Response_Regulator"/>
</dbReference>
<dbReference type="AlphaFoldDB" id="I4B6Z3"/>
<organism evidence="3 4">
    <name type="scientific">Turneriella parva (strain ATCC BAA-1111 / DSM 21527 / NCTC 11395 / H)</name>
    <name type="common">Leptospira parva</name>
    <dbReference type="NCBI Taxonomy" id="869212"/>
    <lineage>
        <taxon>Bacteria</taxon>
        <taxon>Pseudomonadati</taxon>
        <taxon>Spirochaetota</taxon>
        <taxon>Spirochaetia</taxon>
        <taxon>Leptospirales</taxon>
        <taxon>Leptospiraceae</taxon>
        <taxon>Turneriella</taxon>
    </lineage>
</organism>
<dbReference type="Gene3D" id="3.40.50.2300">
    <property type="match status" value="1"/>
</dbReference>
<dbReference type="STRING" id="869212.Turpa_2408"/>
<sequence>MALKVLIVDDSQIMRDVMQKFLAGFDLEIAGTARDGEEAIKLFRDIHPDIVTLDITMPRIDGLAALKEMKKIRPEAQVMIVSAINDKSVVLKALDAGAALFINKPVSAEAVKTAITKLLSQRQP</sequence>
<dbReference type="InterPro" id="IPR001789">
    <property type="entry name" value="Sig_transdc_resp-reg_receiver"/>
</dbReference>
<keyword evidence="1" id="KW-0597">Phosphoprotein</keyword>
<dbReference type="RefSeq" id="WP_014803556.1">
    <property type="nucleotide sequence ID" value="NC_018020.1"/>
</dbReference>
<dbReference type="KEGG" id="tpx:Turpa_2408"/>
<feature type="modified residue" description="4-aspartylphosphate" evidence="1">
    <location>
        <position position="54"/>
    </location>
</feature>
<dbReference type="PATRIC" id="fig|869212.3.peg.2423"/>
<dbReference type="PANTHER" id="PTHR43228">
    <property type="entry name" value="TWO-COMPONENT RESPONSE REGULATOR"/>
    <property type="match status" value="1"/>
</dbReference>
<dbReference type="SMART" id="SM00448">
    <property type="entry name" value="REC"/>
    <property type="match status" value="1"/>
</dbReference>
<evidence type="ECO:0000259" key="2">
    <source>
        <dbReference type="PROSITE" id="PS50110"/>
    </source>
</evidence>
<keyword evidence="4" id="KW-1185">Reference proteome</keyword>